<dbReference type="EMBL" id="JAACJJ010000029">
    <property type="protein sequence ID" value="KAF5319639.1"/>
    <property type="molecule type" value="Genomic_DNA"/>
</dbReference>
<evidence type="ECO:0000313" key="1">
    <source>
        <dbReference type="EMBL" id="KAF5319639.1"/>
    </source>
</evidence>
<protein>
    <submittedName>
        <fullName evidence="1">Uncharacterized protein</fullName>
    </submittedName>
</protein>
<reference evidence="1 2" key="1">
    <citation type="journal article" date="2020" name="ISME J.">
        <title>Uncovering the hidden diversity of litter-decomposition mechanisms in mushroom-forming fungi.</title>
        <authorList>
            <person name="Floudas D."/>
            <person name="Bentzer J."/>
            <person name="Ahren D."/>
            <person name="Johansson T."/>
            <person name="Persson P."/>
            <person name="Tunlid A."/>
        </authorList>
    </citation>
    <scope>NUCLEOTIDE SEQUENCE [LARGE SCALE GENOMIC DNA]</scope>
    <source>
        <strain evidence="1 2">CBS 101986</strain>
    </source>
</reference>
<accession>A0A8H5BA94</accession>
<dbReference type="Proteomes" id="UP000567179">
    <property type="component" value="Unassembled WGS sequence"/>
</dbReference>
<comment type="caution">
    <text evidence="1">The sequence shown here is derived from an EMBL/GenBank/DDBJ whole genome shotgun (WGS) entry which is preliminary data.</text>
</comment>
<gene>
    <name evidence="1" type="ORF">D9619_008851</name>
</gene>
<dbReference type="OrthoDB" id="109543at2759"/>
<keyword evidence="2" id="KW-1185">Reference proteome</keyword>
<name>A0A8H5BA94_9AGAR</name>
<proteinExistence type="predicted"/>
<dbReference type="AlphaFoldDB" id="A0A8H5BA94"/>
<organism evidence="1 2">
    <name type="scientific">Psilocybe cf. subviscida</name>
    <dbReference type="NCBI Taxonomy" id="2480587"/>
    <lineage>
        <taxon>Eukaryota</taxon>
        <taxon>Fungi</taxon>
        <taxon>Dikarya</taxon>
        <taxon>Basidiomycota</taxon>
        <taxon>Agaricomycotina</taxon>
        <taxon>Agaricomycetes</taxon>
        <taxon>Agaricomycetidae</taxon>
        <taxon>Agaricales</taxon>
        <taxon>Agaricineae</taxon>
        <taxon>Strophariaceae</taxon>
        <taxon>Psilocybe</taxon>
    </lineage>
</organism>
<sequence length="1028" mass="114043">MGPQIDGMKRMIKSFLSSAGGDELIRMHVWTFTESSKECFICKSPAAATNRELIDYVDKIKLSTPPSQPTVTDAYGGDAEENSVASISALLDTFKPTDNIMAFLITDAPPHHISAGRTSEATAEIRWLTAQDPTLPLDMFQRLDCIIERLNVTFIPINYQGRVDPFYLQAALLTDGICLIPKTSDSKLLGDGLVTLMQAMKRTILSGLVDRNEAGVAIAIESLANTFDIGQADPDTWQMIEADPPTRGGLGQDYKKFSGKEEVSASLFGLLETTMDRFSGKKAGKRIRSVDPETVATSIRVFVLAMLVRTGFAKPEHKSELDQAQAELVRHLEKNTETGKREIFYLKRLLSNLLSAADTVKPSEATSSHCVVTLQSAWDTISALEQVPRSAEDVQAWMEIVLQLTLCRLLDVRFPTDAAGRMDFMDAWSASVAGVSYGASLSTYAAVNLRNTSDDGETFRDPSTRKIHNSALLLAHPDDPVLSSCYITLSALPSLQGLVQGYLVSGGLNIFPSITVGLQASTLLSVLRTIAQEERPALLTKPVEYEWLRSLAWSLAISDVIPAIDVVKSLEAIGTLNPEDNPSKLMAAFIRYMKNDGEKEGLAQKWKYLYEELVTNSVSFGIRLLDNGKECDWLLAEKDIVACFIQDPIDFDEVNALHPAETFDPAAALKDASSLAKLCTLVEPLSLFRHSKGLLRLFWDLVHDRDLSVAREADDFPLINDDMLTATVESILLRKRTARYTLSETKVWSRAPDVSLDAHVSALVKSVYQERTSAWKKNRARHAHDTLMNALSKKASSLEEPQTEKYWVSMLKNTSFSLLSQTYTFSRMDAPSMFVRVPQRHMLTLGPAIIRGAWTSAPPSQLRRHSGTILPYFSNDSDLHAEMQTLLNAQAVCCRETFNRHGHTIKNPHPGFTGWNQAYHDARMTSGAAKVEEKLAAMKEYRDFLDETLPKVEVLQPQALRDLANMIIWLPNNSGGGKRAREALELIQTKGPTLDEEKLASLKASIDKHGFKRVIEVLSNTVTRKSRR</sequence>
<evidence type="ECO:0000313" key="2">
    <source>
        <dbReference type="Proteomes" id="UP000567179"/>
    </source>
</evidence>